<proteinExistence type="predicted"/>
<dbReference type="PANTHER" id="PTHR13504">
    <property type="entry name" value="FIDO DOMAIN-CONTAINING PROTEIN DDB_G0283145"/>
    <property type="match status" value="1"/>
</dbReference>
<accession>A0A137ZHU4</accession>
<gene>
    <name evidence="2" type="ORF">AXK61_21275</name>
</gene>
<name>A0A137ZHU4_9ACTN</name>
<dbReference type="EMBL" id="LSRE01000016">
    <property type="protein sequence ID" value="KXO97756.1"/>
    <property type="molecule type" value="Genomic_DNA"/>
</dbReference>
<dbReference type="InterPro" id="IPR040198">
    <property type="entry name" value="Fido_containing"/>
</dbReference>
<evidence type="ECO:0000313" key="3">
    <source>
        <dbReference type="Proteomes" id="UP000070409"/>
    </source>
</evidence>
<evidence type="ECO:0000313" key="2">
    <source>
        <dbReference type="EMBL" id="KXO97756.1"/>
    </source>
</evidence>
<dbReference type="PANTHER" id="PTHR13504:SF38">
    <property type="entry name" value="FIDO DOMAIN-CONTAINING PROTEIN"/>
    <property type="match status" value="1"/>
</dbReference>
<dbReference type="InterPro" id="IPR003812">
    <property type="entry name" value="Fido"/>
</dbReference>
<comment type="caution">
    <text evidence="2">The sequence shown here is derived from an EMBL/GenBank/DDBJ whole genome shotgun (WGS) entry which is preliminary data.</text>
</comment>
<dbReference type="PROSITE" id="PS51459">
    <property type="entry name" value="FIDO"/>
    <property type="match status" value="1"/>
</dbReference>
<protein>
    <recommendedName>
        <fullName evidence="1">Fido domain-containing protein</fullName>
    </recommendedName>
</protein>
<dbReference type="SUPFAM" id="SSF140931">
    <property type="entry name" value="Fic-like"/>
    <property type="match status" value="1"/>
</dbReference>
<keyword evidence="3" id="KW-1185">Reference proteome</keyword>
<organism evidence="2 3">
    <name type="scientific">Tsukamurella pseudospumae</name>
    <dbReference type="NCBI Taxonomy" id="239498"/>
    <lineage>
        <taxon>Bacteria</taxon>
        <taxon>Bacillati</taxon>
        <taxon>Actinomycetota</taxon>
        <taxon>Actinomycetes</taxon>
        <taxon>Mycobacteriales</taxon>
        <taxon>Tsukamurellaceae</taxon>
        <taxon>Tsukamurella</taxon>
    </lineage>
</organism>
<feature type="domain" description="Fido" evidence="1">
    <location>
        <begin position="119"/>
        <end position="273"/>
    </location>
</feature>
<dbReference type="InterPro" id="IPR036597">
    <property type="entry name" value="Fido-like_dom_sf"/>
</dbReference>
<reference evidence="2 3" key="1">
    <citation type="submission" date="2016-02" db="EMBL/GenBank/DDBJ databases">
        <authorList>
            <person name="Teng J.L."/>
            <person name="Tang Y."/>
            <person name="Huang Y."/>
            <person name="Guo F."/>
            <person name="Wei W."/>
            <person name="Chen J.H."/>
            <person name="Wong S.Y."/>
            <person name="Lau S.K."/>
            <person name="Woo P.C."/>
        </authorList>
    </citation>
    <scope>NUCLEOTIDE SEQUENCE [LARGE SCALE GENOMIC DNA]</scope>
    <source>
        <strain evidence="2 3">JCM 13375</strain>
    </source>
</reference>
<sequence>MTRPEQHPYISFKFDVGALSSRTWLKLGEAMSKCQHLAGVPLKPERAEEMASIFLARGVLATTAIEGNTLSEAEVQAIVDRGSAEVGKSREYLEREVQNVLAAIRDIDQALRAGKTLRITRERLEALNRQILEGIPDSPEVVPGKVRNHNVAAGRYRAPDHHEVPELLDQFVRWLNELRASAGPGSADEEKFVIAIISAILAHLYIAWIHPFGNGNGRLARLIEVQILSESGVVPIVATNLLSDFYNKTRDGYYRALDSAQSDVRTFVDYALAGFLDEVRAQIETVKAENIQIHWESHVYETFKAQPSTTTRTRQRDLVLAMPSGAWMTSKEATQLTPALAGQYALCGERTPTRDLNDLEKMRLVDRNKRRYRARRSVIEAFIPPTWEAPHTVSADDALADAAPEDEPTLFDE</sequence>
<dbReference type="Proteomes" id="UP000070409">
    <property type="component" value="Unassembled WGS sequence"/>
</dbReference>
<dbReference type="Pfam" id="PF02661">
    <property type="entry name" value="Fic"/>
    <property type="match status" value="1"/>
</dbReference>
<evidence type="ECO:0000259" key="1">
    <source>
        <dbReference type="PROSITE" id="PS51459"/>
    </source>
</evidence>
<dbReference type="RefSeq" id="WP_068745701.1">
    <property type="nucleotide sequence ID" value="NZ_LSRE01000016.1"/>
</dbReference>
<dbReference type="Gene3D" id="1.10.3290.10">
    <property type="entry name" value="Fido-like domain"/>
    <property type="match status" value="1"/>
</dbReference>